<comment type="caution">
    <text evidence="2">The sequence shown here is derived from an EMBL/GenBank/DDBJ whole genome shotgun (WGS) entry which is preliminary data.</text>
</comment>
<feature type="region of interest" description="Disordered" evidence="1">
    <location>
        <begin position="106"/>
        <end position="135"/>
    </location>
</feature>
<feature type="region of interest" description="Disordered" evidence="1">
    <location>
        <begin position="56"/>
        <end position="80"/>
    </location>
</feature>
<evidence type="ECO:0000313" key="3">
    <source>
        <dbReference type="Proteomes" id="UP000314294"/>
    </source>
</evidence>
<keyword evidence="3" id="KW-1185">Reference proteome</keyword>
<proteinExistence type="predicted"/>
<sequence length="135" mass="13977">MREEELYCPDDGPRYCCSGPPEASSLDQAACPSVGVSHPACWRPLTWMFGHTVATGGPLGLASEDDGDNSPASLKPAGPLKRSLCGRLLKPSGESCLLTCLGEGPQRSLSASPKNTGLPAFEPHGVDAPDPSDTA</sequence>
<organism evidence="2 3">
    <name type="scientific">Liparis tanakae</name>
    <name type="common">Tanaka's snailfish</name>
    <dbReference type="NCBI Taxonomy" id="230148"/>
    <lineage>
        <taxon>Eukaryota</taxon>
        <taxon>Metazoa</taxon>
        <taxon>Chordata</taxon>
        <taxon>Craniata</taxon>
        <taxon>Vertebrata</taxon>
        <taxon>Euteleostomi</taxon>
        <taxon>Actinopterygii</taxon>
        <taxon>Neopterygii</taxon>
        <taxon>Teleostei</taxon>
        <taxon>Neoteleostei</taxon>
        <taxon>Acanthomorphata</taxon>
        <taxon>Eupercaria</taxon>
        <taxon>Perciformes</taxon>
        <taxon>Cottioidei</taxon>
        <taxon>Cottales</taxon>
        <taxon>Liparidae</taxon>
        <taxon>Liparis</taxon>
    </lineage>
</organism>
<evidence type="ECO:0000256" key="1">
    <source>
        <dbReference type="SAM" id="MobiDB-lite"/>
    </source>
</evidence>
<dbReference type="Proteomes" id="UP000314294">
    <property type="component" value="Unassembled WGS sequence"/>
</dbReference>
<accession>A0A4Z2GXD1</accession>
<dbReference type="EMBL" id="SRLO01000392">
    <property type="protein sequence ID" value="TNN57971.1"/>
    <property type="molecule type" value="Genomic_DNA"/>
</dbReference>
<dbReference type="AlphaFoldDB" id="A0A4Z2GXD1"/>
<gene>
    <name evidence="2" type="ORF">EYF80_031795</name>
</gene>
<evidence type="ECO:0000313" key="2">
    <source>
        <dbReference type="EMBL" id="TNN57971.1"/>
    </source>
</evidence>
<protein>
    <submittedName>
        <fullName evidence="2">Uncharacterized protein</fullName>
    </submittedName>
</protein>
<reference evidence="2 3" key="1">
    <citation type="submission" date="2019-03" db="EMBL/GenBank/DDBJ databases">
        <title>First draft genome of Liparis tanakae, snailfish: a comprehensive survey of snailfish specific genes.</title>
        <authorList>
            <person name="Kim W."/>
            <person name="Song I."/>
            <person name="Jeong J.-H."/>
            <person name="Kim D."/>
            <person name="Kim S."/>
            <person name="Ryu S."/>
            <person name="Song J.Y."/>
            <person name="Lee S.K."/>
        </authorList>
    </citation>
    <scope>NUCLEOTIDE SEQUENCE [LARGE SCALE GENOMIC DNA]</scope>
    <source>
        <tissue evidence="2">Muscle</tissue>
    </source>
</reference>
<name>A0A4Z2GXD1_9TELE</name>